<keyword evidence="4" id="KW-1185">Reference proteome</keyword>
<dbReference type="KEGG" id="cci:CC1G_04746"/>
<proteinExistence type="predicted"/>
<evidence type="ECO:0000256" key="1">
    <source>
        <dbReference type="SAM" id="MobiDB-lite"/>
    </source>
</evidence>
<evidence type="ECO:0000256" key="2">
    <source>
        <dbReference type="SAM" id="Phobius"/>
    </source>
</evidence>
<organism evidence="3 4">
    <name type="scientific">Coprinopsis cinerea (strain Okayama-7 / 130 / ATCC MYA-4618 / FGSC 9003)</name>
    <name type="common">Inky cap fungus</name>
    <name type="synonym">Hormographiella aspergillata</name>
    <dbReference type="NCBI Taxonomy" id="240176"/>
    <lineage>
        <taxon>Eukaryota</taxon>
        <taxon>Fungi</taxon>
        <taxon>Dikarya</taxon>
        <taxon>Basidiomycota</taxon>
        <taxon>Agaricomycotina</taxon>
        <taxon>Agaricomycetes</taxon>
        <taxon>Agaricomycetidae</taxon>
        <taxon>Agaricales</taxon>
        <taxon>Agaricineae</taxon>
        <taxon>Psathyrellaceae</taxon>
        <taxon>Coprinopsis</taxon>
    </lineage>
</organism>
<sequence>MVPIPQSFDVAWDASSVHDLVARHPSSSHSSGTSSVPGSSEGFSPQVLDAPSSDLLDSGIPIANPRDAFGNSNSSAITDAAGGSNPKNVVVLVIATIFIILGTLLLSYLVYRGVRKLQNRRVRDAEDGASEMTETADNQFNAARISSTLRMAPITTLNLVDPWLAPTSGDSSAPQAPSTSTAPSSIGHSDATHKTSVDLFNQHLMTTSKSTPSTPSLKHSQNNTGFPPCLELERVSPVFEWSPTALSDAGDEVVGAYPHPQELSPPSDYGSTIGDHGQGLEAPQRGTTGTSSPLTRVHEAGPNGDLGFAGGFQVEFPWVTDDMKFGLVVPTMPAGYVPGGSSRRWDREAERENDVGDEKVEEPIHEVTATKAPKARDALGDSSNRNIDRKSKVLPNTHYTLRDKRQSTLGALTLDRVEEDEDVMALATLKHRLKDNFKRKSLAVGNVVSKRASFFEGSGGDKENAIRKAPL</sequence>
<dbReference type="OrthoDB" id="10686534at2759"/>
<evidence type="ECO:0000313" key="4">
    <source>
        <dbReference type="Proteomes" id="UP000001861"/>
    </source>
</evidence>
<evidence type="ECO:0000313" key="3">
    <source>
        <dbReference type="EMBL" id="EAU83490.1"/>
    </source>
</evidence>
<dbReference type="Proteomes" id="UP000001861">
    <property type="component" value="Unassembled WGS sequence"/>
</dbReference>
<feature type="compositionally biased region" description="Low complexity" evidence="1">
    <location>
        <begin position="206"/>
        <end position="216"/>
    </location>
</feature>
<feature type="compositionally biased region" description="Low complexity" evidence="1">
    <location>
        <begin position="171"/>
        <end position="185"/>
    </location>
</feature>
<dbReference type="InParanoid" id="A8P2E7"/>
<dbReference type="VEuPathDB" id="FungiDB:CC1G_04746"/>
<name>A8P2E7_COPC7</name>
<feature type="region of interest" description="Disordered" evidence="1">
    <location>
        <begin position="23"/>
        <end position="48"/>
    </location>
</feature>
<keyword evidence="2" id="KW-1133">Transmembrane helix</keyword>
<accession>A8P2E7</accession>
<dbReference type="GeneID" id="6014882"/>
<feature type="region of interest" description="Disordered" evidence="1">
    <location>
        <begin position="206"/>
        <end position="229"/>
    </location>
</feature>
<dbReference type="RefSeq" id="XP_001838302.1">
    <property type="nucleotide sequence ID" value="XM_001838250.1"/>
</dbReference>
<feature type="transmembrane region" description="Helical" evidence="2">
    <location>
        <begin position="89"/>
        <end position="111"/>
    </location>
</feature>
<protein>
    <submittedName>
        <fullName evidence="3">Uncharacterized protein</fullName>
    </submittedName>
</protein>
<feature type="compositionally biased region" description="Polar residues" evidence="1">
    <location>
        <begin position="285"/>
        <end position="294"/>
    </location>
</feature>
<keyword evidence="2" id="KW-0472">Membrane</keyword>
<keyword evidence="2" id="KW-0812">Transmembrane</keyword>
<comment type="caution">
    <text evidence="3">The sequence shown here is derived from an EMBL/GenBank/DDBJ whole genome shotgun (WGS) entry which is preliminary data.</text>
</comment>
<feature type="region of interest" description="Disordered" evidence="1">
    <location>
        <begin position="166"/>
        <end position="191"/>
    </location>
</feature>
<dbReference type="AlphaFoldDB" id="A8P2E7"/>
<dbReference type="EMBL" id="AACS02000013">
    <property type="protein sequence ID" value="EAU83490.1"/>
    <property type="molecule type" value="Genomic_DNA"/>
</dbReference>
<feature type="compositionally biased region" description="Low complexity" evidence="1">
    <location>
        <begin position="24"/>
        <end position="40"/>
    </location>
</feature>
<gene>
    <name evidence="3" type="ORF">CC1G_04746</name>
</gene>
<reference evidence="3 4" key="1">
    <citation type="journal article" date="2010" name="Proc. Natl. Acad. Sci. U.S.A.">
        <title>Insights into evolution of multicellular fungi from the assembled chromosomes of the mushroom Coprinopsis cinerea (Coprinus cinereus).</title>
        <authorList>
            <person name="Stajich J.E."/>
            <person name="Wilke S.K."/>
            <person name="Ahren D."/>
            <person name="Au C.H."/>
            <person name="Birren B.W."/>
            <person name="Borodovsky M."/>
            <person name="Burns C."/>
            <person name="Canback B."/>
            <person name="Casselton L.A."/>
            <person name="Cheng C.K."/>
            <person name="Deng J."/>
            <person name="Dietrich F.S."/>
            <person name="Fargo D.C."/>
            <person name="Farman M.L."/>
            <person name="Gathman A.C."/>
            <person name="Goldberg J."/>
            <person name="Guigo R."/>
            <person name="Hoegger P.J."/>
            <person name="Hooker J.B."/>
            <person name="Huggins A."/>
            <person name="James T.Y."/>
            <person name="Kamada T."/>
            <person name="Kilaru S."/>
            <person name="Kodira C."/>
            <person name="Kues U."/>
            <person name="Kupfer D."/>
            <person name="Kwan H.S."/>
            <person name="Lomsadze A."/>
            <person name="Li W."/>
            <person name="Lilly W.W."/>
            <person name="Ma L.J."/>
            <person name="Mackey A.J."/>
            <person name="Manning G."/>
            <person name="Martin F."/>
            <person name="Muraguchi H."/>
            <person name="Natvig D.O."/>
            <person name="Palmerini H."/>
            <person name="Ramesh M.A."/>
            <person name="Rehmeyer C.J."/>
            <person name="Roe B.A."/>
            <person name="Shenoy N."/>
            <person name="Stanke M."/>
            <person name="Ter-Hovhannisyan V."/>
            <person name="Tunlid A."/>
            <person name="Velagapudi R."/>
            <person name="Vision T.J."/>
            <person name="Zeng Q."/>
            <person name="Zolan M.E."/>
            <person name="Pukkila P.J."/>
        </authorList>
    </citation>
    <scope>NUCLEOTIDE SEQUENCE [LARGE SCALE GENOMIC DNA]</scope>
    <source>
        <strain evidence="4">Okayama-7 / 130 / ATCC MYA-4618 / FGSC 9003</strain>
    </source>
</reference>
<feature type="region of interest" description="Disordered" evidence="1">
    <location>
        <begin position="250"/>
        <end position="302"/>
    </location>
</feature>